<name>A0A9W6GEJ6_9BACT</name>
<dbReference type="EMBL" id="BSDX01000001">
    <property type="protein sequence ID" value="GLI52436.1"/>
    <property type="molecule type" value="Genomic_DNA"/>
</dbReference>
<dbReference type="InterPro" id="IPR027417">
    <property type="entry name" value="P-loop_NTPase"/>
</dbReference>
<evidence type="ECO:0000259" key="4">
    <source>
        <dbReference type="SMART" id="SM00382"/>
    </source>
</evidence>
<dbReference type="GO" id="GO:0005524">
    <property type="term" value="F:ATP binding"/>
    <property type="evidence" value="ECO:0007669"/>
    <property type="project" value="UniProtKB-KW"/>
</dbReference>
<dbReference type="InterPro" id="IPR047661">
    <property type="entry name" value="IstB"/>
</dbReference>
<dbReference type="SUPFAM" id="SSF52540">
    <property type="entry name" value="P-loop containing nucleoside triphosphate hydrolases"/>
    <property type="match status" value="1"/>
</dbReference>
<keyword evidence="2" id="KW-0547">Nucleotide-binding</keyword>
<protein>
    <submittedName>
        <fullName evidence="5">ATP-binding protein</fullName>
    </submittedName>
</protein>
<dbReference type="Proteomes" id="UP001144297">
    <property type="component" value="Unassembled WGS sequence"/>
</dbReference>
<reference evidence="5" key="1">
    <citation type="submission" date="2022-12" db="EMBL/GenBank/DDBJ databases">
        <title>Reference genome sequencing for broad-spectrum identification of bacterial and archaeal isolates by mass spectrometry.</title>
        <authorList>
            <person name="Sekiguchi Y."/>
            <person name="Tourlousse D.M."/>
        </authorList>
    </citation>
    <scope>NUCLEOTIDE SEQUENCE</scope>
    <source>
        <strain evidence="5">TSL-P1</strain>
    </source>
</reference>
<dbReference type="InterPro" id="IPR020591">
    <property type="entry name" value="Chromosome_initiator_DnaA-like"/>
</dbReference>
<keyword evidence="6" id="KW-1185">Reference proteome</keyword>
<evidence type="ECO:0000313" key="6">
    <source>
        <dbReference type="Proteomes" id="UP001144297"/>
    </source>
</evidence>
<gene>
    <name evidence="5" type="ORF">TISLANDTSLP1_01290</name>
</gene>
<dbReference type="AlphaFoldDB" id="A0A9W6GEJ6"/>
<dbReference type="SMART" id="SM00382">
    <property type="entry name" value="AAA"/>
    <property type="match status" value="1"/>
</dbReference>
<dbReference type="PANTHER" id="PTHR30050">
    <property type="entry name" value="CHROMOSOMAL REPLICATION INITIATOR PROTEIN DNAA"/>
    <property type="match status" value="1"/>
</dbReference>
<dbReference type="PANTHER" id="PTHR30050:SF4">
    <property type="entry name" value="ATP-BINDING PROTEIN RV3427C IN INSERTION SEQUENCE-RELATED"/>
    <property type="match status" value="1"/>
</dbReference>
<dbReference type="CDD" id="cd00009">
    <property type="entry name" value="AAA"/>
    <property type="match status" value="1"/>
</dbReference>
<dbReference type="GO" id="GO:0006260">
    <property type="term" value="P:DNA replication"/>
    <property type="evidence" value="ECO:0007669"/>
    <property type="project" value="TreeGrafter"/>
</dbReference>
<dbReference type="Gene3D" id="3.40.50.300">
    <property type="entry name" value="P-loop containing nucleotide triphosphate hydrolases"/>
    <property type="match status" value="1"/>
</dbReference>
<dbReference type="PIRSF" id="PIRSF003073">
    <property type="entry name" value="DNAC_TnpB_IstB"/>
    <property type="match status" value="1"/>
</dbReference>
<proteinExistence type="inferred from homology"/>
<evidence type="ECO:0000256" key="2">
    <source>
        <dbReference type="ARBA" id="ARBA00022741"/>
    </source>
</evidence>
<comment type="similarity">
    <text evidence="1">Belongs to the IS21/IS1162 putative ATP-binding protein family.</text>
</comment>
<dbReference type="NCBIfam" id="NF038214">
    <property type="entry name" value="IS21_help_AAA"/>
    <property type="match status" value="1"/>
</dbReference>
<dbReference type="PRINTS" id="PR00051">
    <property type="entry name" value="DNAA"/>
</dbReference>
<sequence>MSTLKEDLSKTIKYYCKVLSIPLVAEIYEREAEEAARTKISYQQYLYNLLKYQVNSRWDNSVQRRIKKARFPFIKTIEEYDFSFQPKVDERLIKGLSELNFLLEGKNIIFVGPPGVGKTHLAVALGVKAAMARKRVLFFTAEELIQNLISEEYSGRLAQYVESLSRIDLLIIDELGYLEINKKAAALFFKLISKRYEKTSTIITTNKPFEEWAEIFADEVIASAILDRLLHHCYPFFITGKSYRMKELFERKEKERSKNDKIGVGQNS</sequence>
<feature type="domain" description="AAA+ ATPase" evidence="4">
    <location>
        <begin position="104"/>
        <end position="236"/>
    </location>
</feature>
<dbReference type="InterPro" id="IPR003593">
    <property type="entry name" value="AAA+_ATPase"/>
</dbReference>
<evidence type="ECO:0000313" key="5">
    <source>
        <dbReference type="EMBL" id="GLI52436.1"/>
    </source>
</evidence>
<dbReference type="InterPro" id="IPR028350">
    <property type="entry name" value="DNAC/IstB-like"/>
</dbReference>
<keyword evidence="3 5" id="KW-0067">ATP-binding</keyword>
<organism evidence="5 6">
    <name type="scientific">Thermodesulfovibrio yellowstonii</name>
    <dbReference type="NCBI Taxonomy" id="28262"/>
    <lineage>
        <taxon>Bacteria</taxon>
        <taxon>Pseudomonadati</taxon>
        <taxon>Nitrospirota</taxon>
        <taxon>Thermodesulfovibrionia</taxon>
        <taxon>Thermodesulfovibrionales</taxon>
        <taxon>Thermodesulfovibrionaceae</taxon>
        <taxon>Thermodesulfovibrio</taxon>
    </lineage>
</organism>
<comment type="caution">
    <text evidence="5">The sequence shown here is derived from an EMBL/GenBank/DDBJ whole genome shotgun (WGS) entry which is preliminary data.</text>
</comment>
<evidence type="ECO:0000256" key="3">
    <source>
        <dbReference type="ARBA" id="ARBA00022840"/>
    </source>
</evidence>
<evidence type="ECO:0000256" key="1">
    <source>
        <dbReference type="ARBA" id="ARBA00008059"/>
    </source>
</evidence>
<dbReference type="InterPro" id="IPR002611">
    <property type="entry name" value="IstB_ATP-bd"/>
</dbReference>
<dbReference type="Pfam" id="PF01695">
    <property type="entry name" value="IstB_IS21"/>
    <property type="match status" value="1"/>
</dbReference>
<accession>A0A9W6GEJ6</accession>